<dbReference type="RefSeq" id="WP_345061529.1">
    <property type="nucleotide sequence ID" value="NZ_BAABEX010000007.1"/>
</dbReference>
<accession>A0ABP8L144</accession>
<comment type="caution">
    <text evidence="1">The sequence shown here is derived from an EMBL/GenBank/DDBJ whole genome shotgun (WGS) entry which is preliminary data.</text>
</comment>
<organism evidence="1 2">
    <name type="scientific">Acidovorax lacteus</name>
    <dbReference type="NCBI Taxonomy" id="1924988"/>
    <lineage>
        <taxon>Bacteria</taxon>
        <taxon>Pseudomonadati</taxon>
        <taxon>Pseudomonadota</taxon>
        <taxon>Betaproteobacteria</taxon>
        <taxon>Burkholderiales</taxon>
        <taxon>Comamonadaceae</taxon>
        <taxon>Acidovorax</taxon>
    </lineage>
</organism>
<dbReference type="InterPro" id="IPR022064">
    <property type="entry name" value="DUF3619"/>
</dbReference>
<dbReference type="Pfam" id="PF12279">
    <property type="entry name" value="DUF3619"/>
    <property type="match status" value="1"/>
</dbReference>
<reference evidence="2" key="1">
    <citation type="journal article" date="2019" name="Int. J. Syst. Evol. Microbiol.">
        <title>The Global Catalogue of Microorganisms (GCM) 10K type strain sequencing project: providing services to taxonomists for standard genome sequencing and annotation.</title>
        <authorList>
            <consortium name="The Broad Institute Genomics Platform"/>
            <consortium name="The Broad Institute Genome Sequencing Center for Infectious Disease"/>
            <person name="Wu L."/>
            <person name="Ma J."/>
        </authorList>
    </citation>
    <scope>NUCLEOTIDE SEQUENCE [LARGE SCALE GENOMIC DNA]</scope>
    <source>
        <strain evidence="2">JCM 31890</strain>
    </source>
</reference>
<name>A0ABP8L144_9BURK</name>
<evidence type="ECO:0000313" key="2">
    <source>
        <dbReference type="Proteomes" id="UP001501788"/>
    </source>
</evidence>
<gene>
    <name evidence="1" type="ORF">GCM10023090_08680</name>
</gene>
<evidence type="ECO:0000313" key="1">
    <source>
        <dbReference type="EMBL" id="GAA4420689.1"/>
    </source>
</evidence>
<keyword evidence="2" id="KW-1185">Reference proteome</keyword>
<dbReference type="Proteomes" id="UP001501788">
    <property type="component" value="Unassembled WGS sequence"/>
</dbReference>
<sequence>MNHSPSAEQTPTAGPDAYGRRVAARLAHGLDDLPYEVSERLRASRMQALARRKKPVSIAVARPVVVTTVLSSGRSAALGGGSEPDGLRWWHRFASAVPLMALIGGLVFVQAVQEQSTIDEVAEVDAALLTDDLPPSAYADPGFVQFLKTSLPER</sequence>
<protein>
    <recommendedName>
        <fullName evidence="3">DUF3619 family protein</fullName>
    </recommendedName>
</protein>
<dbReference type="EMBL" id="BAABEX010000007">
    <property type="protein sequence ID" value="GAA4420689.1"/>
    <property type="molecule type" value="Genomic_DNA"/>
</dbReference>
<proteinExistence type="predicted"/>
<evidence type="ECO:0008006" key="3">
    <source>
        <dbReference type="Google" id="ProtNLM"/>
    </source>
</evidence>